<evidence type="ECO:0000256" key="6">
    <source>
        <dbReference type="PROSITE-ProRule" id="PRU00552"/>
    </source>
</evidence>
<comment type="similarity">
    <text evidence="5">Belongs to the DEAD box helicase family.</text>
</comment>
<feature type="region of interest" description="Disordered" evidence="7">
    <location>
        <begin position="1"/>
        <end position="115"/>
    </location>
</feature>
<dbReference type="PROSITE" id="PS51195">
    <property type="entry name" value="Q_MOTIF"/>
    <property type="match status" value="1"/>
</dbReference>
<feature type="region of interest" description="Disordered" evidence="7">
    <location>
        <begin position="504"/>
        <end position="529"/>
    </location>
</feature>
<organism evidence="11 12">
    <name type="scientific">Gulosibacter faecalis</name>
    <dbReference type="NCBI Taxonomy" id="272240"/>
    <lineage>
        <taxon>Bacteria</taxon>
        <taxon>Bacillati</taxon>
        <taxon>Actinomycetota</taxon>
        <taxon>Actinomycetes</taxon>
        <taxon>Micrococcales</taxon>
        <taxon>Microbacteriaceae</taxon>
        <taxon>Gulosibacter</taxon>
    </lineage>
</organism>
<evidence type="ECO:0000256" key="7">
    <source>
        <dbReference type="SAM" id="MobiDB-lite"/>
    </source>
</evidence>
<evidence type="ECO:0000259" key="9">
    <source>
        <dbReference type="PROSITE" id="PS51194"/>
    </source>
</evidence>
<protein>
    <submittedName>
        <fullName evidence="11">DEAD/DEAH box helicase</fullName>
        <ecNumber evidence="11">3.6.4.-</ecNumber>
    </submittedName>
</protein>
<keyword evidence="4" id="KW-0067">ATP-binding</keyword>
<dbReference type="EMBL" id="JBHUNE010000003">
    <property type="protein sequence ID" value="MFD2757316.1"/>
    <property type="molecule type" value="Genomic_DNA"/>
</dbReference>
<dbReference type="Gene3D" id="3.40.50.300">
    <property type="entry name" value="P-loop containing nucleotide triphosphate hydrolases"/>
    <property type="match status" value="2"/>
</dbReference>
<proteinExistence type="inferred from homology"/>
<dbReference type="InterPro" id="IPR044742">
    <property type="entry name" value="DEAD/DEAH_RhlB"/>
</dbReference>
<dbReference type="Proteomes" id="UP001597492">
    <property type="component" value="Unassembled WGS sequence"/>
</dbReference>
<evidence type="ECO:0000256" key="5">
    <source>
        <dbReference type="ARBA" id="ARBA00038437"/>
    </source>
</evidence>
<evidence type="ECO:0000256" key="2">
    <source>
        <dbReference type="ARBA" id="ARBA00022801"/>
    </source>
</evidence>
<dbReference type="EC" id="3.6.4.-" evidence="11"/>
<dbReference type="RefSeq" id="WP_235619839.1">
    <property type="nucleotide sequence ID" value="NZ_JBHUNE010000003.1"/>
</dbReference>
<feature type="domain" description="Helicase ATP-binding" evidence="8">
    <location>
        <begin position="164"/>
        <end position="342"/>
    </location>
</feature>
<evidence type="ECO:0000313" key="11">
    <source>
        <dbReference type="EMBL" id="MFD2757316.1"/>
    </source>
</evidence>
<accession>A0ABW5UUQ1</accession>
<keyword evidence="1" id="KW-0547">Nucleotide-binding</keyword>
<evidence type="ECO:0000313" key="12">
    <source>
        <dbReference type="Proteomes" id="UP001597492"/>
    </source>
</evidence>
<evidence type="ECO:0000256" key="1">
    <source>
        <dbReference type="ARBA" id="ARBA00022741"/>
    </source>
</evidence>
<dbReference type="SMART" id="SM00490">
    <property type="entry name" value="HELICc"/>
    <property type="match status" value="1"/>
</dbReference>
<reference evidence="12" key="1">
    <citation type="journal article" date="2019" name="Int. J. Syst. Evol. Microbiol.">
        <title>The Global Catalogue of Microorganisms (GCM) 10K type strain sequencing project: providing services to taxonomists for standard genome sequencing and annotation.</title>
        <authorList>
            <consortium name="The Broad Institute Genomics Platform"/>
            <consortium name="The Broad Institute Genome Sequencing Center for Infectious Disease"/>
            <person name="Wu L."/>
            <person name="Ma J."/>
        </authorList>
    </citation>
    <scope>NUCLEOTIDE SEQUENCE [LARGE SCALE GENOMIC DNA]</scope>
    <source>
        <strain evidence="12">TISTR 1514</strain>
    </source>
</reference>
<feature type="short sequence motif" description="Q motif" evidence="6">
    <location>
        <begin position="133"/>
        <end position="161"/>
    </location>
</feature>
<dbReference type="InterPro" id="IPR014001">
    <property type="entry name" value="Helicase_ATP-bd"/>
</dbReference>
<dbReference type="Pfam" id="PF00270">
    <property type="entry name" value="DEAD"/>
    <property type="match status" value="1"/>
</dbReference>
<name>A0ABW5UUQ1_9MICO</name>
<dbReference type="GO" id="GO:0016787">
    <property type="term" value="F:hydrolase activity"/>
    <property type="evidence" value="ECO:0007669"/>
    <property type="project" value="UniProtKB-KW"/>
</dbReference>
<sequence length="529" mass="55872">MARGYKAPSNYEPRKKKGGKFAASKFGAAKGGAAKGSTGKGGAGKGGRPEPSARPKATPPEPRGAAAKRGDAKRTNARNSDTRNARATDTKRGNTQHTDTNHTPDRRAPRLESDRVYPPLEARAITAAEAEGITFADLGLGPRIIRELAKQGAETPYPLQVATIPDSLAGRNVLGRGRTGSGKTIAFGAALVERLYLLRGNRGRAEGRAPQALVIAPTRELALQIDRTIQPLARAIGLFTTQLYGGVPASAQRAGLKRGVDIVIGTPGRLNDLADRGALDLSQIVITVLDEADIMSDMGFIEQVNSILFRTRPSGQRMLFSATLDSQVRGLVERYLPDPAVYEVADDRAAIDHRILAVRRDDKDAVAAELAGAGGRVLVFVRTKLGADRLVDAFAEHGVASLALHGDLSQEARTANLRKFQAGKVDVLIATDVAARGIHVDDIDLVVQFDPPTGPKTYVHRAGRTGRADARGTVVTLVTPSHRDRMRGLLAEVGLDAPVVAATPGGPELAEFAASGAPETAAPETQADS</sequence>
<dbReference type="CDD" id="cd18787">
    <property type="entry name" value="SF2_C_DEAD"/>
    <property type="match status" value="1"/>
</dbReference>
<dbReference type="InterPro" id="IPR050079">
    <property type="entry name" value="DEAD_box_RNA_helicase"/>
</dbReference>
<feature type="domain" description="DEAD-box RNA helicase Q" evidence="10">
    <location>
        <begin position="133"/>
        <end position="161"/>
    </location>
</feature>
<dbReference type="GO" id="GO:0004386">
    <property type="term" value="F:helicase activity"/>
    <property type="evidence" value="ECO:0007669"/>
    <property type="project" value="UniProtKB-KW"/>
</dbReference>
<evidence type="ECO:0000256" key="3">
    <source>
        <dbReference type="ARBA" id="ARBA00022806"/>
    </source>
</evidence>
<keyword evidence="12" id="KW-1185">Reference proteome</keyword>
<dbReference type="InterPro" id="IPR027417">
    <property type="entry name" value="P-loop_NTPase"/>
</dbReference>
<dbReference type="PROSITE" id="PS51192">
    <property type="entry name" value="HELICASE_ATP_BIND_1"/>
    <property type="match status" value="1"/>
</dbReference>
<evidence type="ECO:0000259" key="8">
    <source>
        <dbReference type="PROSITE" id="PS51192"/>
    </source>
</evidence>
<keyword evidence="2 11" id="KW-0378">Hydrolase</keyword>
<keyword evidence="3 11" id="KW-0347">Helicase</keyword>
<dbReference type="CDD" id="cd00268">
    <property type="entry name" value="DEADc"/>
    <property type="match status" value="1"/>
</dbReference>
<dbReference type="InterPro" id="IPR011545">
    <property type="entry name" value="DEAD/DEAH_box_helicase_dom"/>
</dbReference>
<evidence type="ECO:0000259" key="10">
    <source>
        <dbReference type="PROSITE" id="PS51195"/>
    </source>
</evidence>
<feature type="domain" description="Helicase C-terminal" evidence="9">
    <location>
        <begin position="350"/>
        <end position="511"/>
    </location>
</feature>
<evidence type="ECO:0000256" key="4">
    <source>
        <dbReference type="ARBA" id="ARBA00022840"/>
    </source>
</evidence>
<comment type="caution">
    <text evidence="11">The sequence shown here is derived from an EMBL/GenBank/DDBJ whole genome shotgun (WGS) entry which is preliminary data.</text>
</comment>
<dbReference type="InterPro" id="IPR014014">
    <property type="entry name" value="RNA_helicase_DEAD_Q_motif"/>
</dbReference>
<dbReference type="Pfam" id="PF00271">
    <property type="entry name" value="Helicase_C"/>
    <property type="match status" value="1"/>
</dbReference>
<dbReference type="SMART" id="SM00487">
    <property type="entry name" value="DEXDc"/>
    <property type="match status" value="1"/>
</dbReference>
<gene>
    <name evidence="11" type="ORF">ACFSW7_02865</name>
</gene>
<dbReference type="PANTHER" id="PTHR47959:SF13">
    <property type="entry name" value="ATP-DEPENDENT RNA HELICASE RHLE"/>
    <property type="match status" value="1"/>
</dbReference>
<feature type="compositionally biased region" description="Basic and acidic residues" evidence="7">
    <location>
        <begin position="68"/>
        <end position="92"/>
    </location>
</feature>
<dbReference type="InterPro" id="IPR001650">
    <property type="entry name" value="Helicase_C-like"/>
</dbReference>
<dbReference type="SUPFAM" id="SSF52540">
    <property type="entry name" value="P-loop containing nucleoside triphosphate hydrolases"/>
    <property type="match status" value="1"/>
</dbReference>
<dbReference type="PROSITE" id="PS51194">
    <property type="entry name" value="HELICASE_CTER"/>
    <property type="match status" value="1"/>
</dbReference>
<feature type="compositionally biased region" description="Basic and acidic residues" evidence="7">
    <location>
        <begin position="99"/>
        <end position="115"/>
    </location>
</feature>
<feature type="compositionally biased region" description="Gly residues" evidence="7">
    <location>
        <begin position="29"/>
        <end position="46"/>
    </location>
</feature>
<dbReference type="PANTHER" id="PTHR47959">
    <property type="entry name" value="ATP-DEPENDENT RNA HELICASE RHLE-RELATED"/>
    <property type="match status" value="1"/>
</dbReference>